<dbReference type="Proteomes" id="UP000004510">
    <property type="component" value="Unassembled WGS sequence"/>
</dbReference>
<dbReference type="PANTHER" id="PTHR43968">
    <property type="match status" value="1"/>
</dbReference>
<evidence type="ECO:0000313" key="4">
    <source>
        <dbReference type="Proteomes" id="UP000004510"/>
    </source>
</evidence>
<dbReference type="PROSITE" id="PS50405">
    <property type="entry name" value="GST_CTER"/>
    <property type="match status" value="1"/>
</dbReference>
<dbReference type="Gene3D" id="3.40.30.10">
    <property type="entry name" value="Glutaredoxin"/>
    <property type="match status" value="1"/>
</dbReference>
<proteinExistence type="predicted"/>
<protein>
    <submittedName>
        <fullName evidence="3">Glutathione S-transferase, N-terminal domain protein</fullName>
    </submittedName>
</protein>
<dbReference type="CDD" id="cd03038">
    <property type="entry name" value="GST_N_etherase_LigE"/>
    <property type="match status" value="1"/>
</dbReference>
<dbReference type="CDD" id="cd03202">
    <property type="entry name" value="GST_C_etherase_LigE"/>
    <property type="match status" value="1"/>
</dbReference>
<dbReference type="SUPFAM" id="SSF52833">
    <property type="entry name" value="Thioredoxin-like"/>
    <property type="match status" value="1"/>
</dbReference>
<dbReference type="InterPro" id="IPR004045">
    <property type="entry name" value="Glutathione_S-Trfase_N"/>
</dbReference>
<sequence>MRTTNPWKEHGTLTPDLTLYDLAGADETLRFSPHCWKTHMALAHKGLTAQTVPWRFTEKEKIEFSGQKLVPVLVHDQHVVSDSWRIACYLEDTFPERPSLFGGDGGRAVSLFANSWADTTLVPVLARLLLPAIHGLIHEQDKDYFRASREKRFGPIEDLPSGYAEQIQALRAALLPLRHTLGKQPFLSGAQHGYADYAVFGMFMWARCTSTLELLEPDDLVYAWRERLLDAFDGLARRAPAVWG</sequence>
<dbReference type="PANTHER" id="PTHR43968:SF6">
    <property type="entry name" value="GLUTATHIONE S-TRANSFERASE OMEGA"/>
    <property type="match status" value="1"/>
</dbReference>
<dbReference type="InterPro" id="IPR010987">
    <property type="entry name" value="Glutathione-S-Trfase_C-like"/>
</dbReference>
<dbReference type="AlphaFoldDB" id="D4XFS4"/>
<name>D4XFS4_9BURK</name>
<dbReference type="HOGENOM" id="CLU_011226_0_4_4"/>
<gene>
    <name evidence="3" type="primary">ligE</name>
    <name evidence="3" type="ORF">HMPREF0004_4321</name>
</gene>
<dbReference type="SUPFAM" id="SSF47616">
    <property type="entry name" value="GST C-terminal domain-like"/>
    <property type="match status" value="1"/>
</dbReference>
<evidence type="ECO:0000313" key="3">
    <source>
        <dbReference type="EMBL" id="EFF74366.1"/>
    </source>
</evidence>
<dbReference type="Pfam" id="PF22041">
    <property type="entry name" value="GST_C_7"/>
    <property type="match status" value="1"/>
</dbReference>
<feature type="domain" description="GST N-terminal" evidence="1">
    <location>
        <begin position="22"/>
        <end position="98"/>
    </location>
</feature>
<dbReference type="InterPro" id="IPR054416">
    <property type="entry name" value="GST_UstS-like_C"/>
</dbReference>
<dbReference type="PROSITE" id="PS50404">
    <property type="entry name" value="GST_NTER"/>
    <property type="match status" value="1"/>
</dbReference>
<organism evidence="3 4">
    <name type="scientific">Achromobacter piechaudii ATCC 43553</name>
    <dbReference type="NCBI Taxonomy" id="742159"/>
    <lineage>
        <taxon>Bacteria</taxon>
        <taxon>Pseudomonadati</taxon>
        <taxon>Pseudomonadota</taxon>
        <taxon>Betaproteobacteria</taxon>
        <taxon>Burkholderiales</taxon>
        <taxon>Alcaligenaceae</taxon>
        <taxon>Achromobacter</taxon>
    </lineage>
</organism>
<evidence type="ECO:0000259" key="2">
    <source>
        <dbReference type="PROSITE" id="PS50405"/>
    </source>
</evidence>
<accession>D4XFS4</accession>
<dbReference type="GO" id="GO:0016740">
    <property type="term" value="F:transferase activity"/>
    <property type="evidence" value="ECO:0007669"/>
    <property type="project" value="UniProtKB-KW"/>
</dbReference>
<dbReference type="InterPro" id="IPR036249">
    <property type="entry name" value="Thioredoxin-like_sf"/>
</dbReference>
<evidence type="ECO:0000259" key="1">
    <source>
        <dbReference type="PROSITE" id="PS50404"/>
    </source>
</evidence>
<dbReference type="InterPro" id="IPR036282">
    <property type="entry name" value="Glutathione-S-Trfase_C_sf"/>
</dbReference>
<dbReference type="EMBL" id="ADMS01000099">
    <property type="protein sequence ID" value="EFF74366.1"/>
    <property type="molecule type" value="Genomic_DNA"/>
</dbReference>
<reference evidence="4" key="1">
    <citation type="submission" date="2010-03" db="EMBL/GenBank/DDBJ databases">
        <title>Complete sequence of Mobiluncus curtisii ATCC 43063.</title>
        <authorList>
            <person name="Muzny D."/>
            <person name="Qin X."/>
            <person name="Deng J."/>
            <person name="Jiang H."/>
            <person name="Liu Y."/>
            <person name="Qu J."/>
            <person name="Song X.-Z."/>
            <person name="Zhang L."/>
            <person name="Thornton R."/>
            <person name="Coyle M."/>
            <person name="Francisco L."/>
            <person name="Jackson L."/>
            <person name="Javaid M."/>
            <person name="Korchina V."/>
            <person name="Kovar C."/>
            <person name="Mata R."/>
            <person name="Mathew T."/>
            <person name="Ngo R."/>
            <person name="Nguyen L."/>
            <person name="Nguyen N."/>
            <person name="Okwuonu G."/>
            <person name="Ongeri F."/>
            <person name="Pham C."/>
            <person name="Simmons D."/>
            <person name="Wilczek-Boney K."/>
            <person name="Hale W."/>
            <person name="Jakkamsetti A."/>
            <person name="Pham P."/>
            <person name="Ruth R."/>
            <person name="San Lucas F."/>
            <person name="Warren J."/>
            <person name="Zhang J."/>
            <person name="Zhao Z."/>
            <person name="Zhou C."/>
            <person name="Zhu D."/>
            <person name="Lee S."/>
            <person name="Bess C."/>
            <person name="Blankenburg K."/>
            <person name="Forbes L."/>
            <person name="Fu Q."/>
            <person name="Gubbala S."/>
            <person name="Hirani K."/>
            <person name="Jayaseelan J.C."/>
            <person name="Lara F."/>
            <person name="Munidasa M."/>
            <person name="Palculict T."/>
            <person name="Patil S."/>
            <person name="Pu L.-L."/>
            <person name="Saada N."/>
            <person name="Tang L."/>
            <person name="Weissenberger G."/>
            <person name="Zhu Y."/>
            <person name="Hemphill L."/>
            <person name="Shang Y."/>
            <person name="Youmans B."/>
            <person name="Ayvaz T."/>
            <person name="Ross M."/>
            <person name="Santibanez J."/>
            <person name="Aqrawi P."/>
            <person name="Gross S."/>
            <person name="Joshi V."/>
            <person name="Fowler G."/>
            <person name="Nazareth L."/>
            <person name="Reid J."/>
            <person name="Worley K."/>
            <person name="Petrosino J."/>
            <person name="Highlander S."/>
            <person name="Gibbs R."/>
            <person name="Gibbs R."/>
        </authorList>
    </citation>
    <scope>NUCLEOTIDE SEQUENCE [LARGE SCALE GENOMIC DNA]</scope>
    <source>
        <strain evidence="4">ATCC 43553</strain>
    </source>
</reference>
<dbReference type="eggNOG" id="COG0625">
    <property type="taxonomic scope" value="Bacteria"/>
</dbReference>
<comment type="caution">
    <text evidence="3">The sequence shown here is derived from an EMBL/GenBank/DDBJ whole genome shotgun (WGS) entry which is preliminary data.</text>
</comment>
<keyword evidence="3" id="KW-0808">Transferase</keyword>
<dbReference type="Gene3D" id="1.20.1050.10">
    <property type="match status" value="1"/>
</dbReference>
<feature type="domain" description="GST C-terminal" evidence="2">
    <location>
        <begin position="103"/>
        <end position="244"/>
    </location>
</feature>
<dbReference type="GO" id="GO:0005737">
    <property type="term" value="C:cytoplasm"/>
    <property type="evidence" value="ECO:0007669"/>
    <property type="project" value="TreeGrafter"/>
</dbReference>
<dbReference type="PATRIC" id="fig|742159.3.peg.5324"/>
<dbReference type="Pfam" id="PF13409">
    <property type="entry name" value="GST_N_2"/>
    <property type="match status" value="1"/>
</dbReference>
<dbReference type="InterPro" id="IPR050983">
    <property type="entry name" value="GST_Omega/HSP26"/>
</dbReference>